<dbReference type="STRING" id="109280.ENSHCOP00000010653"/>
<dbReference type="Proteomes" id="UP000264820">
    <property type="component" value="Unplaced"/>
</dbReference>
<keyword evidence="1" id="KW-0539">Nucleus</keyword>
<proteinExistence type="predicted"/>
<dbReference type="PROSITE" id="PS50071">
    <property type="entry name" value="HOMEOBOX_2"/>
    <property type="match status" value="1"/>
</dbReference>
<keyword evidence="5" id="KW-1185">Reference proteome</keyword>
<organism evidence="4 5">
    <name type="scientific">Hippocampus comes</name>
    <name type="common">Tiger tail seahorse</name>
    <dbReference type="NCBI Taxonomy" id="109280"/>
    <lineage>
        <taxon>Eukaryota</taxon>
        <taxon>Metazoa</taxon>
        <taxon>Chordata</taxon>
        <taxon>Craniata</taxon>
        <taxon>Vertebrata</taxon>
        <taxon>Euteleostomi</taxon>
        <taxon>Actinopterygii</taxon>
        <taxon>Neopterygii</taxon>
        <taxon>Teleostei</taxon>
        <taxon>Neoteleostei</taxon>
        <taxon>Acanthomorphata</taxon>
        <taxon>Syngnathiaria</taxon>
        <taxon>Syngnathiformes</taxon>
        <taxon>Syngnathoidei</taxon>
        <taxon>Syngnathidae</taxon>
        <taxon>Hippocampus</taxon>
    </lineage>
</organism>
<protein>
    <recommendedName>
        <fullName evidence="3">Homeobox domain-containing protein</fullName>
    </recommendedName>
</protein>
<evidence type="ECO:0000313" key="4">
    <source>
        <dbReference type="Ensembl" id="ENSHCOP00000010653.1"/>
    </source>
</evidence>
<dbReference type="GO" id="GO:0005634">
    <property type="term" value="C:nucleus"/>
    <property type="evidence" value="ECO:0007669"/>
    <property type="project" value="UniProtKB-SubCell"/>
</dbReference>
<evidence type="ECO:0000256" key="1">
    <source>
        <dbReference type="PROSITE-ProRule" id="PRU00108"/>
    </source>
</evidence>
<feature type="region of interest" description="Disordered" evidence="2">
    <location>
        <begin position="74"/>
        <end position="120"/>
    </location>
</feature>
<evidence type="ECO:0000256" key="2">
    <source>
        <dbReference type="SAM" id="MobiDB-lite"/>
    </source>
</evidence>
<feature type="domain" description="Homeobox" evidence="3">
    <location>
        <begin position="63"/>
        <end position="77"/>
    </location>
</feature>
<dbReference type="CDD" id="cd00086">
    <property type="entry name" value="homeodomain"/>
    <property type="match status" value="1"/>
</dbReference>
<dbReference type="GO" id="GO:0003677">
    <property type="term" value="F:DNA binding"/>
    <property type="evidence" value="ECO:0007669"/>
    <property type="project" value="UniProtKB-UniRule"/>
</dbReference>
<keyword evidence="1" id="KW-0238">DNA-binding</keyword>
<feature type="compositionally biased region" description="Basic and acidic residues" evidence="2">
    <location>
        <begin position="75"/>
        <end position="91"/>
    </location>
</feature>
<evidence type="ECO:0000259" key="3">
    <source>
        <dbReference type="PROSITE" id="PS50071"/>
    </source>
</evidence>
<sequence length="155" mass="17267">TEDHPSPPSLHLTAPSSSSSSFILILLQPHAPLKTCYPPLWTRCTVTVVLSLYVIRKSLIVSLQVWFQNRRAKWRKTERGSTDSEGGKEQLSEAATPARGINSQSPVEPSRKHKEPLDMQQSTELNWINTKFIIVSTPPPTHTTSLPSPPLQPSH</sequence>
<evidence type="ECO:0000313" key="5">
    <source>
        <dbReference type="Proteomes" id="UP000264820"/>
    </source>
</evidence>
<dbReference type="Ensembl" id="ENSHCOT00000017124.1">
    <property type="protein sequence ID" value="ENSHCOP00000010653.1"/>
    <property type="gene ID" value="ENSHCOG00000013284.1"/>
</dbReference>
<keyword evidence="1" id="KW-0371">Homeobox</keyword>
<accession>A0A3Q2XZR6</accession>
<feature type="compositionally biased region" description="Pro residues" evidence="2">
    <location>
        <begin position="137"/>
        <end position="155"/>
    </location>
</feature>
<feature type="region of interest" description="Disordered" evidence="2">
    <location>
        <begin position="136"/>
        <end position="155"/>
    </location>
</feature>
<dbReference type="InterPro" id="IPR009057">
    <property type="entry name" value="Homeodomain-like_sf"/>
</dbReference>
<reference evidence="4" key="1">
    <citation type="submission" date="2025-08" db="UniProtKB">
        <authorList>
            <consortium name="Ensembl"/>
        </authorList>
    </citation>
    <scope>IDENTIFICATION</scope>
</reference>
<feature type="DNA-binding region" description="Homeobox" evidence="1">
    <location>
        <begin position="65"/>
        <end position="78"/>
    </location>
</feature>
<reference evidence="4" key="2">
    <citation type="submission" date="2025-09" db="UniProtKB">
        <authorList>
            <consortium name="Ensembl"/>
        </authorList>
    </citation>
    <scope>IDENTIFICATION</scope>
</reference>
<dbReference type="InterPro" id="IPR001356">
    <property type="entry name" value="HD"/>
</dbReference>
<name>A0A3Q2XZR6_HIPCM</name>
<dbReference type="Gene3D" id="1.10.10.60">
    <property type="entry name" value="Homeodomain-like"/>
    <property type="match status" value="1"/>
</dbReference>
<comment type="subcellular location">
    <subcellularLocation>
        <location evidence="1">Nucleus</location>
    </subcellularLocation>
</comment>
<dbReference type="SUPFAM" id="SSF46689">
    <property type="entry name" value="Homeodomain-like"/>
    <property type="match status" value="1"/>
</dbReference>
<dbReference type="AlphaFoldDB" id="A0A3Q2XZR6"/>